<organism evidence="2 3">
    <name type="scientific">Lasiosphaeria miniovina</name>
    <dbReference type="NCBI Taxonomy" id="1954250"/>
    <lineage>
        <taxon>Eukaryota</taxon>
        <taxon>Fungi</taxon>
        <taxon>Dikarya</taxon>
        <taxon>Ascomycota</taxon>
        <taxon>Pezizomycotina</taxon>
        <taxon>Sordariomycetes</taxon>
        <taxon>Sordariomycetidae</taxon>
        <taxon>Sordariales</taxon>
        <taxon>Lasiosphaeriaceae</taxon>
        <taxon>Lasiosphaeria</taxon>
    </lineage>
</organism>
<evidence type="ECO:0000313" key="2">
    <source>
        <dbReference type="EMBL" id="KAK0718267.1"/>
    </source>
</evidence>
<reference evidence="2" key="1">
    <citation type="submission" date="2023-06" db="EMBL/GenBank/DDBJ databases">
        <title>Genome-scale phylogeny and comparative genomics of the fungal order Sordariales.</title>
        <authorList>
            <consortium name="Lawrence Berkeley National Laboratory"/>
            <person name="Hensen N."/>
            <person name="Bonometti L."/>
            <person name="Westerberg I."/>
            <person name="Brannstrom I.O."/>
            <person name="Guillou S."/>
            <person name="Cros-Aarteil S."/>
            <person name="Calhoun S."/>
            <person name="Haridas S."/>
            <person name="Kuo A."/>
            <person name="Mondo S."/>
            <person name="Pangilinan J."/>
            <person name="Riley R."/>
            <person name="LaButti K."/>
            <person name="Andreopoulos B."/>
            <person name="Lipzen A."/>
            <person name="Chen C."/>
            <person name="Yanf M."/>
            <person name="Daum C."/>
            <person name="Ng V."/>
            <person name="Clum A."/>
            <person name="Steindorff A."/>
            <person name="Ohm R."/>
            <person name="Martin F."/>
            <person name="Silar P."/>
            <person name="Natvig D."/>
            <person name="Lalanne C."/>
            <person name="Gautier V."/>
            <person name="Ament-velasquez S.L."/>
            <person name="Kruys A."/>
            <person name="Hutchinson M.I."/>
            <person name="Powell A.J."/>
            <person name="Barry K."/>
            <person name="Miller A.N."/>
            <person name="Grigoriev I.V."/>
            <person name="Debuchy R."/>
            <person name="Gladieux P."/>
            <person name="Thoren M.H."/>
            <person name="Johannesson H."/>
        </authorList>
    </citation>
    <scope>NUCLEOTIDE SEQUENCE</scope>
    <source>
        <strain evidence="2">SMH2392-1A</strain>
    </source>
</reference>
<keyword evidence="1" id="KW-0472">Membrane</keyword>
<proteinExistence type="predicted"/>
<feature type="transmembrane region" description="Helical" evidence="1">
    <location>
        <begin position="35"/>
        <end position="55"/>
    </location>
</feature>
<sequence>MRGRAGLDWFGLALFGWCITLRYPVAGFGYRSMIVFFNSSLVCCVLCVVVLWGGWSGLRCVA</sequence>
<accession>A0AA40DYF9</accession>
<feature type="transmembrane region" description="Helical" evidence="1">
    <location>
        <begin position="6"/>
        <end position="23"/>
    </location>
</feature>
<keyword evidence="1" id="KW-1133">Transmembrane helix</keyword>
<comment type="caution">
    <text evidence="2">The sequence shown here is derived from an EMBL/GenBank/DDBJ whole genome shotgun (WGS) entry which is preliminary data.</text>
</comment>
<evidence type="ECO:0000313" key="3">
    <source>
        <dbReference type="Proteomes" id="UP001172101"/>
    </source>
</evidence>
<name>A0AA40DYF9_9PEZI</name>
<dbReference type="GeneID" id="85325357"/>
<keyword evidence="1" id="KW-0812">Transmembrane</keyword>
<dbReference type="AlphaFoldDB" id="A0AA40DYF9"/>
<dbReference type="EMBL" id="JAUIRO010000004">
    <property type="protein sequence ID" value="KAK0718267.1"/>
    <property type="molecule type" value="Genomic_DNA"/>
</dbReference>
<protein>
    <submittedName>
        <fullName evidence="2">Uncharacterized protein</fullName>
    </submittedName>
</protein>
<dbReference type="Proteomes" id="UP001172101">
    <property type="component" value="Unassembled WGS sequence"/>
</dbReference>
<evidence type="ECO:0000256" key="1">
    <source>
        <dbReference type="SAM" id="Phobius"/>
    </source>
</evidence>
<keyword evidence="3" id="KW-1185">Reference proteome</keyword>
<gene>
    <name evidence="2" type="ORF">B0T26DRAFT_712607</name>
</gene>
<dbReference type="RefSeq" id="XP_060297060.1">
    <property type="nucleotide sequence ID" value="XM_060442087.1"/>
</dbReference>